<comment type="caution">
    <text evidence="2">The sequence shown here is derived from an EMBL/GenBank/DDBJ whole genome shotgun (WGS) entry which is preliminary data.</text>
</comment>
<evidence type="ECO:0000313" key="4">
    <source>
        <dbReference type="Proteomes" id="UP000241203"/>
    </source>
</evidence>
<dbReference type="Pfam" id="PF04101">
    <property type="entry name" value="Glyco_tran_28_C"/>
    <property type="match status" value="1"/>
</dbReference>
<evidence type="ECO:0000313" key="3">
    <source>
        <dbReference type="EMBL" id="RUQ87628.1"/>
    </source>
</evidence>
<dbReference type="RefSeq" id="WP_106562890.1">
    <property type="nucleotide sequence ID" value="NZ_PYAU01000001.1"/>
</dbReference>
<protein>
    <submittedName>
        <fullName evidence="2">Putative glycosyltransferase</fullName>
    </submittedName>
</protein>
<dbReference type="EMBL" id="RZGY01000001">
    <property type="protein sequence ID" value="RUQ87628.1"/>
    <property type="molecule type" value="Genomic_DNA"/>
</dbReference>
<keyword evidence="5" id="KW-1185">Reference proteome</keyword>
<proteinExistence type="predicted"/>
<dbReference type="GO" id="GO:0016758">
    <property type="term" value="F:hexosyltransferase activity"/>
    <property type="evidence" value="ECO:0007669"/>
    <property type="project" value="InterPro"/>
</dbReference>
<dbReference type="Gene3D" id="3.40.50.2000">
    <property type="entry name" value="Glycogen Phosphorylase B"/>
    <property type="match status" value="1"/>
</dbReference>
<dbReference type="Proteomes" id="UP000268291">
    <property type="component" value="Unassembled WGS sequence"/>
</dbReference>
<organism evidence="2 4">
    <name type="scientific">Labedella gwakjiensis</name>
    <dbReference type="NCBI Taxonomy" id="390269"/>
    <lineage>
        <taxon>Bacteria</taxon>
        <taxon>Bacillati</taxon>
        <taxon>Actinomycetota</taxon>
        <taxon>Actinomycetes</taxon>
        <taxon>Micrococcales</taxon>
        <taxon>Microbacteriaceae</taxon>
        <taxon>Labedella</taxon>
    </lineage>
</organism>
<reference evidence="3 5" key="2">
    <citation type="submission" date="2018-12" db="EMBL/GenBank/DDBJ databases">
        <authorList>
            <person name="hu s."/>
            <person name="Xu Y."/>
            <person name="Xu B."/>
            <person name="Li F."/>
        </authorList>
    </citation>
    <scope>NUCLEOTIDE SEQUENCE [LARGE SCALE GENOMIC DNA]</scope>
    <source>
        <strain evidence="3 5">KSW2-17</strain>
    </source>
</reference>
<gene>
    <name evidence="2" type="ORF">CLV49_1399</name>
    <name evidence="3" type="ORF">ELQ93_12200</name>
</gene>
<dbReference type="AlphaFoldDB" id="A0A2P8GUZ8"/>
<keyword evidence="2" id="KW-0808">Transferase</keyword>
<evidence type="ECO:0000313" key="5">
    <source>
        <dbReference type="Proteomes" id="UP000268291"/>
    </source>
</evidence>
<accession>A0A2P8GUZ8</accession>
<reference evidence="2 4" key="1">
    <citation type="submission" date="2018-03" db="EMBL/GenBank/DDBJ databases">
        <title>Genomic Encyclopedia of Archaeal and Bacterial Type Strains, Phase II (KMG-II): from individual species to whole genera.</title>
        <authorList>
            <person name="Goeker M."/>
        </authorList>
    </citation>
    <scope>NUCLEOTIDE SEQUENCE [LARGE SCALE GENOMIC DNA]</scope>
    <source>
        <strain evidence="2 4">DSM 21548</strain>
    </source>
</reference>
<name>A0A2P8GUZ8_9MICO</name>
<feature type="domain" description="Glycosyl transferase family 28 C-terminal" evidence="1">
    <location>
        <begin position="232"/>
        <end position="316"/>
    </location>
</feature>
<dbReference type="InterPro" id="IPR007235">
    <property type="entry name" value="Glyco_trans_28_C"/>
</dbReference>
<dbReference type="OrthoDB" id="9809594at2"/>
<evidence type="ECO:0000313" key="2">
    <source>
        <dbReference type="EMBL" id="PSL37792.1"/>
    </source>
</evidence>
<dbReference type="SUPFAM" id="SSF53756">
    <property type="entry name" value="UDP-Glycosyltransferase/glycogen phosphorylase"/>
    <property type="match status" value="1"/>
</dbReference>
<dbReference type="Proteomes" id="UP000241203">
    <property type="component" value="Unassembled WGS sequence"/>
</dbReference>
<sequence length="350" mass="37926">MTRPRIGWYVHHHGRGHVSRFLAVRPHLDADVVVFSSMEAPAELPVGTEWVALPLDNEVEERDGRVLDPYDPDAEATVRGRLHWAPIDHRGHRRRLGLIAARADELDAFVVDVSVEVAVFVRLLGLPLALFTQPGARVDVPHELAFAIADRIIAPWPPGTHDTSVFGAGAEHLHTVGGISRSVGRERPAVEPGTVLLLGGIGPVGEREAVWASLSERFPDVRWRSAGYLPGTFVDDPWEAICRAEVVISAGGQNSVGDIAAAGRPAIVVAQERPFEEQVTTARVLDREGFAVSLDEWPDPDALAEALDRVRSRPTRWAEWGVDRGAATAARLILDLVPAAASSTTIPVVA</sequence>
<evidence type="ECO:0000259" key="1">
    <source>
        <dbReference type="Pfam" id="PF04101"/>
    </source>
</evidence>
<dbReference type="EMBL" id="PYAU01000001">
    <property type="protein sequence ID" value="PSL37792.1"/>
    <property type="molecule type" value="Genomic_DNA"/>
</dbReference>